<gene>
    <name evidence="2" type="ORF">A9Q02_12400</name>
</gene>
<evidence type="ECO:0000313" key="3">
    <source>
        <dbReference type="Proteomes" id="UP000220922"/>
    </source>
</evidence>
<name>A0A2H3KVR1_9CHLR</name>
<reference evidence="2 3" key="1">
    <citation type="submission" date="2016-05" db="EMBL/GenBank/DDBJ databases">
        <authorList>
            <person name="Lavstsen T."/>
            <person name="Jespersen J.S."/>
        </authorList>
    </citation>
    <scope>NUCLEOTIDE SEQUENCE [LARGE SCALE GENOMIC DNA]</scope>
    <source>
        <strain evidence="2 3">B7-9</strain>
    </source>
</reference>
<dbReference type="SUPFAM" id="SSF51658">
    <property type="entry name" value="Xylose isomerase-like"/>
    <property type="match status" value="1"/>
</dbReference>
<dbReference type="PANTHER" id="PTHR12110">
    <property type="entry name" value="HYDROXYPYRUVATE ISOMERASE"/>
    <property type="match status" value="1"/>
</dbReference>
<dbReference type="Gene3D" id="3.20.20.150">
    <property type="entry name" value="Divalent-metal-dependent TIM barrel enzymes"/>
    <property type="match status" value="1"/>
</dbReference>
<keyword evidence="2" id="KW-0255">Endonuclease</keyword>
<keyword evidence="2" id="KW-0378">Hydrolase</keyword>
<comment type="caution">
    <text evidence="2">The sequence shown here is derived from an EMBL/GenBank/DDBJ whole genome shotgun (WGS) entry which is preliminary data.</text>
</comment>
<keyword evidence="3" id="KW-1185">Reference proteome</keyword>
<protein>
    <submittedName>
        <fullName evidence="2">Endonuclease IV</fullName>
    </submittedName>
</protein>
<dbReference type="RefSeq" id="WP_216361473.1">
    <property type="nucleotide sequence ID" value="NZ_LYXE01000072.1"/>
</dbReference>
<dbReference type="GO" id="GO:0004519">
    <property type="term" value="F:endonuclease activity"/>
    <property type="evidence" value="ECO:0007669"/>
    <property type="project" value="UniProtKB-KW"/>
</dbReference>
<evidence type="ECO:0000313" key="2">
    <source>
        <dbReference type="EMBL" id="PDV99435.1"/>
    </source>
</evidence>
<dbReference type="PANTHER" id="PTHR12110:SF53">
    <property type="entry name" value="BLR5974 PROTEIN"/>
    <property type="match status" value="1"/>
</dbReference>
<dbReference type="InterPro" id="IPR036237">
    <property type="entry name" value="Xyl_isomerase-like_sf"/>
</dbReference>
<dbReference type="Proteomes" id="UP000220922">
    <property type="component" value="Unassembled WGS sequence"/>
</dbReference>
<dbReference type="AlphaFoldDB" id="A0A2H3KVR1"/>
<proteinExistence type="predicted"/>
<dbReference type="InterPro" id="IPR050312">
    <property type="entry name" value="IolE/XylAMocC-like"/>
</dbReference>
<organism evidence="2 3">
    <name type="scientific">Candidatus Chloroploca asiatica</name>
    <dbReference type="NCBI Taxonomy" id="1506545"/>
    <lineage>
        <taxon>Bacteria</taxon>
        <taxon>Bacillati</taxon>
        <taxon>Chloroflexota</taxon>
        <taxon>Chloroflexia</taxon>
        <taxon>Chloroflexales</taxon>
        <taxon>Chloroflexineae</taxon>
        <taxon>Oscillochloridaceae</taxon>
        <taxon>Candidatus Chloroploca</taxon>
    </lineage>
</organism>
<evidence type="ECO:0000259" key="1">
    <source>
        <dbReference type="Pfam" id="PF01261"/>
    </source>
</evidence>
<keyword evidence="2" id="KW-0540">Nuclease</keyword>
<dbReference type="Pfam" id="PF01261">
    <property type="entry name" value="AP_endonuc_2"/>
    <property type="match status" value="1"/>
</dbReference>
<dbReference type="EMBL" id="LYXE01000072">
    <property type="protein sequence ID" value="PDV99435.1"/>
    <property type="molecule type" value="Genomic_DNA"/>
</dbReference>
<feature type="domain" description="Xylose isomerase-like TIM barrel" evidence="1">
    <location>
        <begin position="49"/>
        <end position="267"/>
    </location>
</feature>
<dbReference type="InterPro" id="IPR013022">
    <property type="entry name" value="Xyl_isomerase-like_TIM-brl"/>
</dbReference>
<sequence>MIQQTVPLMGAALQIKDLEVYRDWLLDGPRDLEIQDPIAPEVLDGDWRTAARHAREMLRGYTGRLGIHGPFLGLDLAPYDPKVRQVVIERLRQGLAFAEAVGATHMVLHSPFLCFGTPAHVFTPFARREWTIKEAHAVIEPLLPQAEALDCMLVIETIADGSVAPLLDLVRSFDTPLVRLSIDVGHVCMMQQIGGPTPDQWVREAGDLLAHVHLQDTDGHLDRHWAPGDGAINWYAFFTALQTLSHQPRLLLELEDHAHIPRGMAYLTRCGFAC</sequence>
<accession>A0A2H3KVR1</accession>